<name>A0AAV9LR38_9SOLN</name>
<sequence length="90" mass="10097">MAYASVASLLNTVQLLLTSDSQMCSQICDRREEFHALREKASSLEVFIKKFEKSNDSREMTDLEAQIKEAADGVEITIQLQLTGIIMAKN</sequence>
<dbReference type="Proteomes" id="UP001311915">
    <property type="component" value="Unassembled WGS sequence"/>
</dbReference>
<gene>
    <name evidence="1" type="ORF">R3W88_032659</name>
</gene>
<evidence type="ECO:0000313" key="2">
    <source>
        <dbReference type="Proteomes" id="UP001311915"/>
    </source>
</evidence>
<dbReference type="EMBL" id="JAWPEI010000005">
    <property type="protein sequence ID" value="KAK4727742.1"/>
    <property type="molecule type" value="Genomic_DNA"/>
</dbReference>
<accession>A0AAV9LR38</accession>
<organism evidence="1 2">
    <name type="scientific">Solanum pinnatisectum</name>
    <name type="common">tansyleaf nightshade</name>
    <dbReference type="NCBI Taxonomy" id="50273"/>
    <lineage>
        <taxon>Eukaryota</taxon>
        <taxon>Viridiplantae</taxon>
        <taxon>Streptophyta</taxon>
        <taxon>Embryophyta</taxon>
        <taxon>Tracheophyta</taxon>
        <taxon>Spermatophyta</taxon>
        <taxon>Magnoliopsida</taxon>
        <taxon>eudicotyledons</taxon>
        <taxon>Gunneridae</taxon>
        <taxon>Pentapetalae</taxon>
        <taxon>asterids</taxon>
        <taxon>lamiids</taxon>
        <taxon>Solanales</taxon>
        <taxon>Solanaceae</taxon>
        <taxon>Solanoideae</taxon>
        <taxon>Solaneae</taxon>
        <taxon>Solanum</taxon>
    </lineage>
</organism>
<dbReference type="AlphaFoldDB" id="A0AAV9LR38"/>
<dbReference type="Gene3D" id="1.20.5.4130">
    <property type="match status" value="1"/>
</dbReference>
<keyword evidence="2" id="KW-1185">Reference proteome</keyword>
<comment type="caution">
    <text evidence="1">The sequence shown here is derived from an EMBL/GenBank/DDBJ whole genome shotgun (WGS) entry which is preliminary data.</text>
</comment>
<evidence type="ECO:0000313" key="1">
    <source>
        <dbReference type="EMBL" id="KAK4727742.1"/>
    </source>
</evidence>
<protein>
    <submittedName>
        <fullName evidence="1">Uncharacterized protein</fullName>
    </submittedName>
</protein>
<proteinExistence type="predicted"/>
<reference evidence="1 2" key="1">
    <citation type="submission" date="2023-10" db="EMBL/GenBank/DDBJ databases">
        <title>Genome-Wide Identification Analysis in wild type Solanum Pinnatisectum Reveals Some Genes Defensing Phytophthora Infestans.</title>
        <authorList>
            <person name="Sun C."/>
        </authorList>
    </citation>
    <scope>NUCLEOTIDE SEQUENCE [LARGE SCALE GENOMIC DNA]</scope>
    <source>
        <strain evidence="1">LQN</strain>
        <tissue evidence="1">Leaf</tissue>
    </source>
</reference>